<dbReference type="EMBL" id="BAAAQN010000024">
    <property type="protein sequence ID" value="GAA2036673.1"/>
    <property type="molecule type" value="Genomic_DNA"/>
</dbReference>
<feature type="chain" id="PRO_5046490648" evidence="2">
    <location>
        <begin position="28"/>
        <end position="180"/>
    </location>
</feature>
<evidence type="ECO:0000313" key="3">
    <source>
        <dbReference type="EMBL" id="GAA2036673.1"/>
    </source>
</evidence>
<evidence type="ECO:0000256" key="2">
    <source>
        <dbReference type="SAM" id="SignalP"/>
    </source>
</evidence>
<proteinExistence type="predicted"/>
<keyword evidence="4" id="KW-1185">Reference proteome</keyword>
<feature type="region of interest" description="Disordered" evidence="1">
    <location>
        <begin position="122"/>
        <end position="155"/>
    </location>
</feature>
<name>A0ABN2UIT3_9ACTN</name>
<reference evidence="3 4" key="1">
    <citation type="journal article" date="2019" name="Int. J. Syst. Evol. Microbiol.">
        <title>The Global Catalogue of Microorganisms (GCM) 10K type strain sequencing project: providing services to taxonomists for standard genome sequencing and annotation.</title>
        <authorList>
            <consortium name="The Broad Institute Genomics Platform"/>
            <consortium name="The Broad Institute Genome Sequencing Center for Infectious Disease"/>
            <person name="Wu L."/>
            <person name="Ma J."/>
        </authorList>
    </citation>
    <scope>NUCLEOTIDE SEQUENCE [LARGE SCALE GENOMIC DNA]</scope>
    <source>
        <strain evidence="3 4">JCM 16014</strain>
    </source>
</reference>
<accession>A0ABN2UIT3</accession>
<protein>
    <submittedName>
        <fullName evidence="3">Uncharacterized protein</fullName>
    </submittedName>
</protein>
<gene>
    <name evidence="3" type="ORF">GCM10009839_42070</name>
</gene>
<evidence type="ECO:0000313" key="4">
    <source>
        <dbReference type="Proteomes" id="UP001500751"/>
    </source>
</evidence>
<feature type="compositionally biased region" description="Polar residues" evidence="1">
    <location>
        <begin position="122"/>
        <end position="133"/>
    </location>
</feature>
<evidence type="ECO:0000256" key="1">
    <source>
        <dbReference type="SAM" id="MobiDB-lite"/>
    </source>
</evidence>
<keyword evidence="2" id="KW-0732">Signal</keyword>
<sequence>MAFLKHATAIALLAGTGVMGMAGVASAAADSAWNGGAEHHDAGDNAVGQGGVIPVNALNDVNVAPNFGCLLDQTVPDLTAQSLVGLIPVGVSLNHLLQHPNLNVLANGNTNVDTYDYSCTSNQGSSQAGNDSHGSVGAGDSFSNHSTADGAGSQNAGNGAGAGGLLGATGVLGKGGLDLY</sequence>
<dbReference type="Proteomes" id="UP001500751">
    <property type="component" value="Unassembled WGS sequence"/>
</dbReference>
<comment type="caution">
    <text evidence="3">The sequence shown here is derived from an EMBL/GenBank/DDBJ whole genome shotgun (WGS) entry which is preliminary data.</text>
</comment>
<feature type="signal peptide" evidence="2">
    <location>
        <begin position="1"/>
        <end position="27"/>
    </location>
</feature>
<dbReference type="RefSeq" id="WP_344667332.1">
    <property type="nucleotide sequence ID" value="NZ_BAAAQN010000024.1"/>
</dbReference>
<organism evidence="3 4">
    <name type="scientific">Catenulispora yoronensis</name>
    <dbReference type="NCBI Taxonomy" id="450799"/>
    <lineage>
        <taxon>Bacteria</taxon>
        <taxon>Bacillati</taxon>
        <taxon>Actinomycetota</taxon>
        <taxon>Actinomycetes</taxon>
        <taxon>Catenulisporales</taxon>
        <taxon>Catenulisporaceae</taxon>
        <taxon>Catenulispora</taxon>
    </lineage>
</organism>